<evidence type="ECO:0000313" key="2">
    <source>
        <dbReference type="EMBL" id="OIQ49256.1"/>
    </source>
</evidence>
<sequence length="280" mass="32103">MYLKRYLFTLVIYYLPYALLVRWVDGNGAQPGEAHAVAHTIMGLLYAVMSLNLVVFRPQARFAFESWTHRTLRWLMYLTLYIGLVLLPALLLLSHDSGMFRIILPVPALLFLGMLFSPVEKEDPDEREVKKVLADDGPRRWLTYYGLYLAVPFAGGLLIAMLVPEPFTLRALTLFSLSVVGMALWMLYRLTVARPNIRFASLTRGQRWKRFWIHAALYLALIFVLPRALEILFGHGPAMDTWLMLPLLASAAYGPDMLNAALRIRPKKPKLRPETEDERL</sequence>
<name>A0A1J5N361_9BACT</name>
<proteinExistence type="predicted"/>
<protein>
    <submittedName>
        <fullName evidence="2">Uncharacterized protein</fullName>
    </submittedName>
</protein>
<comment type="caution">
    <text evidence="2">The sequence shown here is derived from an EMBL/GenBank/DDBJ whole genome shotgun (WGS) entry which is preliminary data.</text>
</comment>
<feature type="transmembrane region" description="Helical" evidence="1">
    <location>
        <begin position="211"/>
        <end position="229"/>
    </location>
</feature>
<keyword evidence="1" id="KW-0812">Transmembrane</keyword>
<feature type="transmembrane region" description="Helical" evidence="1">
    <location>
        <begin position="36"/>
        <end position="55"/>
    </location>
</feature>
<dbReference type="AlphaFoldDB" id="A0A1J5N361"/>
<reference evidence="2 3" key="1">
    <citation type="submission" date="2015-09" db="EMBL/GenBank/DDBJ databases">
        <title>Genome of Desulfovibrio dechloracetivorans BerOc1, a mercury methylating strain isolated from highly hydrocarbons and metals contaminated coastal sediments.</title>
        <authorList>
            <person name="Goni Urriza M."/>
            <person name="Gassie C."/>
            <person name="Bouchez O."/>
            <person name="Klopp C."/>
            <person name="Ranchou-Peyruse A."/>
            <person name="Remy G."/>
        </authorList>
    </citation>
    <scope>NUCLEOTIDE SEQUENCE [LARGE SCALE GENOMIC DNA]</scope>
    <source>
        <strain evidence="2 3">BerOc1</strain>
    </source>
</reference>
<evidence type="ECO:0000313" key="3">
    <source>
        <dbReference type="Proteomes" id="UP000181901"/>
    </source>
</evidence>
<organism evidence="2 3">
    <name type="scientific">Pseudodesulfovibrio hydrargyri</name>
    <dbReference type="NCBI Taxonomy" id="2125990"/>
    <lineage>
        <taxon>Bacteria</taxon>
        <taxon>Pseudomonadati</taxon>
        <taxon>Thermodesulfobacteriota</taxon>
        <taxon>Desulfovibrionia</taxon>
        <taxon>Desulfovibrionales</taxon>
        <taxon>Desulfovibrionaceae</taxon>
    </lineage>
</organism>
<dbReference type="Proteomes" id="UP000181901">
    <property type="component" value="Unassembled WGS sequence"/>
</dbReference>
<keyword evidence="3" id="KW-1185">Reference proteome</keyword>
<evidence type="ECO:0000256" key="1">
    <source>
        <dbReference type="SAM" id="Phobius"/>
    </source>
</evidence>
<feature type="transmembrane region" description="Helical" evidence="1">
    <location>
        <begin position="7"/>
        <end position="24"/>
    </location>
</feature>
<dbReference type="EMBL" id="LKAQ01000004">
    <property type="protein sequence ID" value="OIQ49256.1"/>
    <property type="molecule type" value="Genomic_DNA"/>
</dbReference>
<feature type="transmembrane region" description="Helical" evidence="1">
    <location>
        <begin position="141"/>
        <end position="163"/>
    </location>
</feature>
<feature type="transmembrane region" description="Helical" evidence="1">
    <location>
        <begin position="99"/>
        <end position="120"/>
    </location>
</feature>
<dbReference type="RefSeq" id="WP_071544798.1">
    <property type="nucleotide sequence ID" value="NZ_LKAQ01000004.1"/>
</dbReference>
<accession>A0A1J5N361</accession>
<feature type="transmembrane region" description="Helical" evidence="1">
    <location>
        <begin position="75"/>
        <end position="93"/>
    </location>
</feature>
<gene>
    <name evidence="2" type="ORF">BerOc1_01181</name>
</gene>
<feature type="transmembrane region" description="Helical" evidence="1">
    <location>
        <begin position="241"/>
        <end position="262"/>
    </location>
</feature>
<dbReference type="OrthoDB" id="9837121at2"/>
<feature type="transmembrane region" description="Helical" evidence="1">
    <location>
        <begin position="169"/>
        <end position="190"/>
    </location>
</feature>
<keyword evidence="1" id="KW-0472">Membrane</keyword>
<keyword evidence="1" id="KW-1133">Transmembrane helix</keyword>